<evidence type="ECO:0000313" key="3">
    <source>
        <dbReference type="Proteomes" id="UP001228139"/>
    </source>
</evidence>
<gene>
    <name evidence="2" type="ORF">Q3V30_12235</name>
</gene>
<dbReference type="RefSeq" id="WP_306206021.1">
    <property type="nucleotide sequence ID" value="NZ_CP132353.1"/>
</dbReference>
<keyword evidence="2" id="KW-0966">Cell projection</keyword>
<organism evidence="2 3">
    <name type="scientific">Erwinia pyri</name>
    <dbReference type="NCBI Taxonomy" id="3062598"/>
    <lineage>
        <taxon>Bacteria</taxon>
        <taxon>Pseudomonadati</taxon>
        <taxon>Pseudomonadota</taxon>
        <taxon>Gammaproteobacteria</taxon>
        <taxon>Enterobacterales</taxon>
        <taxon>Erwiniaceae</taxon>
        <taxon>Erwinia</taxon>
    </lineage>
</organism>
<dbReference type="Proteomes" id="UP001228139">
    <property type="component" value="Chromosome"/>
</dbReference>
<dbReference type="AlphaFoldDB" id="A0AA50HNV3"/>
<keyword evidence="2" id="KW-0282">Flagellum</keyword>
<name>A0AA50HNV3_9GAMM</name>
<keyword evidence="1" id="KW-0732">Signal</keyword>
<evidence type="ECO:0000256" key="1">
    <source>
        <dbReference type="SAM" id="SignalP"/>
    </source>
</evidence>
<protein>
    <submittedName>
        <fullName evidence="2">Flagellar protein FlhE</fullName>
    </submittedName>
</protein>
<keyword evidence="2" id="KW-0969">Cilium</keyword>
<reference evidence="2 3" key="1">
    <citation type="submission" date="2023-07" db="EMBL/GenBank/DDBJ databases">
        <title>Pathogenic bacteria of pear tree diseases.</title>
        <authorList>
            <person name="Zhang Z."/>
            <person name="He L."/>
            <person name="Huang R."/>
        </authorList>
    </citation>
    <scope>NUCLEOTIDE SEQUENCE [LARGE SCALE GENOMIC DNA]</scope>
    <source>
        <strain evidence="2 3">DE2</strain>
    </source>
</reference>
<accession>A0AA50HNV3</accession>
<feature type="chain" id="PRO_5041442568" evidence="1">
    <location>
        <begin position="18"/>
        <end position="129"/>
    </location>
</feature>
<dbReference type="InterPro" id="IPR009420">
    <property type="entry name" value="FlhE"/>
</dbReference>
<sequence>MKRLLSLLVLLPGLASASGAWQASSPGPGLQNRGMQASSPALTAREPVNGAITEVSWRYVLTGPAPSGLVVHLCAEKRCVPLDGASGTTRGLSNLTAYQELYFVYGVQGKGRLHKDLRVLSNQVMVNYH</sequence>
<dbReference type="KEGG" id="epi:Q3V30_12235"/>
<proteinExistence type="predicted"/>
<feature type="signal peptide" evidence="1">
    <location>
        <begin position="1"/>
        <end position="17"/>
    </location>
</feature>
<keyword evidence="3" id="KW-1185">Reference proteome</keyword>
<evidence type="ECO:0000313" key="2">
    <source>
        <dbReference type="EMBL" id="WLS77258.1"/>
    </source>
</evidence>
<dbReference type="EMBL" id="CP132353">
    <property type="protein sequence ID" value="WLS77258.1"/>
    <property type="molecule type" value="Genomic_DNA"/>
</dbReference>
<dbReference type="Pfam" id="PF06366">
    <property type="entry name" value="FlhE"/>
    <property type="match status" value="1"/>
</dbReference>